<organism evidence="1 2">
    <name type="scientific">Comamonas guangdongensis</name>
    <dbReference type="NCBI Taxonomy" id="510515"/>
    <lineage>
        <taxon>Bacteria</taxon>
        <taxon>Pseudomonadati</taxon>
        <taxon>Pseudomonadota</taxon>
        <taxon>Betaproteobacteria</taxon>
        <taxon>Burkholderiales</taxon>
        <taxon>Comamonadaceae</taxon>
        <taxon>Comamonas</taxon>
    </lineage>
</organism>
<evidence type="ECO:0000313" key="2">
    <source>
        <dbReference type="Proteomes" id="UP001561046"/>
    </source>
</evidence>
<accession>A0ABV4A0M3</accession>
<comment type="caution">
    <text evidence="1">The sequence shown here is derived from an EMBL/GenBank/DDBJ whole genome shotgun (WGS) entry which is preliminary data.</text>
</comment>
<evidence type="ECO:0000313" key="1">
    <source>
        <dbReference type="EMBL" id="MEX8195434.1"/>
    </source>
</evidence>
<gene>
    <name evidence="1" type="ORF">AB6724_21640</name>
</gene>
<name>A0ABV4A0M3_9BURK</name>
<evidence type="ECO:0008006" key="3">
    <source>
        <dbReference type="Google" id="ProtNLM"/>
    </source>
</evidence>
<dbReference type="EMBL" id="JBFYGN010000055">
    <property type="protein sequence ID" value="MEX8195434.1"/>
    <property type="molecule type" value="Genomic_DNA"/>
</dbReference>
<proteinExistence type="predicted"/>
<keyword evidence="2" id="KW-1185">Reference proteome</keyword>
<sequence length="76" mass="8806">MSFIDETIFNIHARVPATKKDVDTRDVSGGDYVSPQPFQNDVEKQEDRHVQILRRKTTRILKQAALNRVAFDRANH</sequence>
<protein>
    <recommendedName>
        <fullName evidence="3">Transposase</fullName>
    </recommendedName>
</protein>
<dbReference type="RefSeq" id="WP_369340602.1">
    <property type="nucleotide sequence ID" value="NZ_JBFYGN010000055.1"/>
</dbReference>
<dbReference type="Proteomes" id="UP001561046">
    <property type="component" value="Unassembled WGS sequence"/>
</dbReference>
<reference evidence="1 2" key="1">
    <citation type="journal article" date="2013" name="Int. J. Syst. Evol. Microbiol.">
        <title>Comamonas guangdongensis sp. nov., isolated from subterranean forest sediment, and emended description of the genus Comamonas.</title>
        <authorList>
            <person name="Zhang J."/>
            <person name="Wang Y."/>
            <person name="Zhou S."/>
            <person name="Wu C."/>
            <person name="He J."/>
            <person name="Li F."/>
        </authorList>
    </citation>
    <scope>NUCLEOTIDE SEQUENCE [LARGE SCALE GENOMIC DNA]</scope>
    <source>
        <strain evidence="1 2">CCTCC AB2011133</strain>
    </source>
</reference>